<dbReference type="OrthoDB" id="5981554at2759"/>
<protein>
    <recommendedName>
        <fullName evidence="1">CARD domain-containing protein</fullName>
    </recommendedName>
</protein>
<dbReference type="GO" id="GO:0042981">
    <property type="term" value="P:regulation of apoptotic process"/>
    <property type="evidence" value="ECO:0007669"/>
    <property type="project" value="InterPro"/>
</dbReference>
<organism evidence="2 3">
    <name type="scientific">Mytilus galloprovincialis</name>
    <name type="common">Mediterranean mussel</name>
    <dbReference type="NCBI Taxonomy" id="29158"/>
    <lineage>
        <taxon>Eukaryota</taxon>
        <taxon>Metazoa</taxon>
        <taxon>Spiralia</taxon>
        <taxon>Lophotrochozoa</taxon>
        <taxon>Mollusca</taxon>
        <taxon>Bivalvia</taxon>
        <taxon>Autobranchia</taxon>
        <taxon>Pteriomorphia</taxon>
        <taxon>Mytilida</taxon>
        <taxon>Mytiloidea</taxon>
        <taxon>Mytilidae</taxon>
        <taxon>Mytilinae</taxon>
        <taxon>Mytilus</taxon>
    </lineage>
</organism>
<dbReference type="PROSITE" id="PS50209">
    <property type="entry name" value="CARD"/>
    <property type="match status" value="1"/>
</dbReference>
<reference evidence="2" key="1">
    <citation type="submission" date="2018-11" db="EMBL/GenBank/DDBJ databases">
        <authorList>
            <person name="Alioto T."/>
            <person name="Alioto T."/>
        </authorList>
    </citation>
    <scope>NUCLEOTIDE SEQUENCE</scope>
</reference>
<proteinExistence type="predicted"/>
<comment type="caution">
    <text evidence="2">The sequence shown here is derived from an EMBL/GenBank/DDBJ whole genome shotgun (WGS) entry which is preliminary data.</text>
</comment>
<dbReference type="EMBL" id="UYJE01008085">
    <property type="protein sequence ID" value="VDI60937.1"/>
    <property type="molecule type" value="Genomic_DNA"/>
</dbReference>
<dbReference type="Gene3D" id="1.10.533.10">
    <property type="entry name" value="Death Domain, Fas"/>
    <property type="match status" value="1"/>
</dbReference>
<sequence length="169" mass="19419">MEDRNKVKRCSSQSAKNKMIVDILMNRPSDIRDTLLEALSNSDHDYSELIDRIRKSTADNSLKMKTSEIHECTIRLQKNYHMIVQQMSSLESVIDELISEDVLSLDDTSEIMSKTSRSEQVRELIGKIRHTSTYEKFLLALRQDSVNAQLAEALDRTEVSEMEKLSHTA</sequence>
<dbReference type="CDD" id="cd01671">
    <property type="entry name" value="CARD"/>
    <property type="match status" value="1"/>
</dbReference>
<dbReference type="Pfam" id="PF00619">
    <property type="entry name" value="CARD"/>
    <property type="match status" value="1"/>
</dbReference>
<dbReference type="InterPro" id="IPR011029">
    <property type="entry name" value="DEATH-like_dom_sf"/>
</dbReference>
<evidence type="ECO:0000313" key="2">
    <source>
        <dbReference type="EMBL" id="VDI60937.1"/>
    </source>
</evidence>
<accession>A0A8B6G9R9</accession>
<dbReference type="Proteomes" id="UP000596742">
    <property type="component" value="Unassembled WGS sequence"/>
</dbReference>
<dbReference type="InterPro" id="IPR001315">
    <property type="entry name" value="CARD"/>
</dbReference>
<evidence type="ECO:0000259" key="1">
    <source>
        <dbReference type="PROSITE" id="PS50209"/>
    </source>
</evidence>
<name>A0A8B6G9R9_MYTGA</name>
<gene>
    <name evidence="2" type="ORF">MGAL_10B060468</name>
</gene>
<dbReference type="AlphaFoldDB" id="A0A8B6G9R9"/>
<feature type="domain" description="CARD" evidence="1">
    <location>
        <begin position="76"/>
        <end position="125"/>
    </location>
</feature>
<evidence type="ECO:0000313" key="3">
    <source>
        <dbReference type="Proteomes" id="UP000596742"/>
    </source>
</evidence>
<dbReference type="SUPFAM" id="SSF47986">
    <property type="entry name" value="DEATH domain"/>
    <property type="match status" value="1"/>
</dbReference>
<feature type="non-terminal residue" evidence="2">
    <location>
        <position position="1"/>
    </location>
</feature>
<keyword evidence="3" id="KW-1185">Reference proteome</keyword>